<proteinExistence type="predicted"/>
<dbReference type="RefSeq" id="WP_176797724.1">
    <property type="nucleotide sequence ID" value="NZ_FNNP01000011.1"/>
</dbReference>
<gene>
    <name evidence="2" type="ORF">SAMN05444358_11151</name>
</gene>
<dbReference type="EMBL" id="FNNP01000011">
    <property type="protein sequence ID" value="SDX77626.1"/>
    <property type="molecule type" value="Genomic_DNA"/>
</dbReference>
<dbReference type="Proteomes" id="UP000183400">
    <property type="component" value="Unassembled WGS sequence"/>
</dbReference>
<evidence type="ECO:0000313" key="2">
    <source>
        <dbReference type="EMBL" id="SDX77626.1"/>
    </source>
</evidence>
<sequence>MPFKPPKSTFGRTLPAVEDTPKSAKLVKAKAKPQRDLRVKTPPRAAKRMNMPGKAGSR</sequence>
<protein>
    <submittedName>
        <fullName evidence="2">Uncharacterized protein</fullName>
    </submittedName>
</protein>
<evidence type="ECO:0000256" key="1">
    <source>
        <dbReference type="SAM" id="MobiDB-lite"/>
    </source>
</evidence>
<organism evidence="2 3">
    <name type="scientific">Ruegeria halocynthiae</name>
    <dbReference type="NCBI Taxonomy" id="985054"/>
    <lineage>
        <taxon>Bacteria</taxon>
        <taxon>Pseudomonadati</taxon>
        <taxon>Pseudomonadota</taxon>
        <taxon>Alphaproteobacteria</taxon>
        <taxon>Rhodobacterales</taxon>
        <taxon>Roseobacteraceae</taxon>
        <taxon>Ruegeria</taxon>
    </lineage>
</organism>
<reference evidence="3" key="1">
    <citation type="submission" date="2016-10" db="EMBL/GenBank/DDBJ databases">
        <authorList>
            <person name="Varghese N."/>
            <person name="Submissions S."/>
        </authorList>
    </citation>
    <scope>NUCLEOTIDE SEQUENCE [LARGE SCALE GENOMIC DNA]</scope>
    <source>
        <strain evidence="3">DSM 27839</strain>
    </source>
</reference>
<accession>A0A1H3EFY2</accession>
<name>A0A1H3EFY2_9RHOB</name>
<evidence type="ECO:0000313" key="3">
    <source>
        <dbReference type="Proteomes" id="UP000183400"/>
    </source>
</evidence>
<feature type="region of interest" description="Disordered" evidence="1">
    <location>
        <begin position="1"/>
        <end position="58"/>
    </location>
</feature>
<dbReference type="AlphaFoldDB" id="A0A1H3EFY2"/>
<keyword evidence="3" id="KW-1185">Reference proteome</keyword>